<reference evidence="1 2" key="1">
    <citation type="journal article" date="2014" name="PLoS ONE">
        <title>How to Kill the Honey Bee Larva: Genomic Potential and Virulence Mechanisms of Paenibacillus larvae.</title>
        <authorList>
            <person name="Djukic M."/>
            <person name="Brzuszkiewicz E."/>
            <person name="Funfhaus A."/>
            <person name="Voss J."/>
            <person name="Gollnow K."/>
            <person name="Poppinga L."/>
            <person name="Liesegang H."/>
            <person name="Garcia-Gonzalez E."/>
            <person name="Genersch E."/>
            <person name="Daniel R."/>
        </authorList>
    </citation>
    <scope>NUCLEOTIDE SEQUENCE [LARGE SCALE GENOMIC DNA]</scope>
    <source>
        <strain evidence="1 2">DSM 25430</strain>
    </source>
</reference>
<dbReference type="KEGG" id="plv:ERIC2_c08670"/>
<accession>V9W4Y8</accession>
<dbReference type="AlphaFoldDB" id="V9W4Y8"/>
<evidence type="ECO:0000313" key="1">
    <source>
        <dbReference type="EMBL" id="AHD04700.1"/>
    </source>
</evidence>
<keyword evidence="2" id="KW-1185">Reference proteome</keyword>
<dbReference type="EMBL" id="CP003355">
    <property type="protein sequence ID" value="AHD04700.1"/>
    <property type="molecule type" value="Genomic_DNA"/>
</dbReference>
<dbReference type="Proteomes" id="UP000029431">
    <property type="component" value="Chromosome"/>
</dbReference>
<sequence>MNMKNKWELTMVNEDILIISLSEEEGRRFLHDLARPKTSKWAICGTDAINLDHVMSIKLVEEEE</sequence>
<gene>
    <name evidence="1" type="ORF">ERIC2_c08670</name>
</gene>
<evidence type="ECO:0000313" key="2">
    <source>
        <dbReference type="Proteomes" id="UP000029431"/>
    </source>
</evidence>
<name>V9W4Y8_9BACL</name>
<organism evidence="1 2">
    <name type="scientific">Paenibacillus larvae subsp. larvae DSM 25430</name>
    <dbReference type="NCBI Taxonomy" id="697284"/>
    <lineage>
        <taxon>Bacteria</taxon>
        <taxon>Bacillati</taxon>
        <taxon>Bacillota</taxon>
        <taxon>Bacilli</taxon>
        <taxon>Bacillales</taxon>
        <taxon>Paenibacillaceae</taxon>
        <taxon>Paenibacillus</taxon>
    </lineage>
</organism>
<dbReference type="HOGENOM" id="CLU_2863553_0_0_9"/>
<protein>
    <submittedName>
        <fullName evidence="1">Uncharacterized protein</fullName>
    </submittedName>
</protein>
<proteinExistence type="predicted"/>